<dbReference type="EMBL" id="JQBM01000004">
    <property type="protein sequence ID" value="KRN45977.1"/>
    <property type="molecule type" value="Genomic_DNA"/>
</dbReference>
<evidence type="ECO:0000313" key="2">
    <source>
        <dbReference type="EMBL" id="SUP60869.1"/>
    </source>
</evidence>
<accession>A0A0R2GYX9</accession>
<evidence type="ECO:0000313" key="4">
    <source>
        <dbReference type="Proteomes" id="UP000254621"/>
    </source>
</evidence>
<dbReference type="PANTHER" id="PTHR47751:SF1">
    <property type="entry name" value="SUPERFAMILY HYDROLASE, PUTATIVE (AFU_ORTHOLOGUE AFUA_2G16580)-RELATED"/>
    <property type="match status" value="1"/>
</dbReference>
<keyword evidence="3" id="KW-1185">Reference proteome</keyword>
<dbReference type="AlphaFoldDB" id="A0A0R2GYX9"/>
<dbReference type="STRING" id="1629.IV50_GL001320"/>
<dbReference type="InterPro" id="IPR029058">
    <property type="entry name" value="AB_hydrolase_fold"/>
</dbReference>
<dbReference type="RefSeq" id="WP_236697706.1">
    <property type="nucleotide sequence ID" value="NZ_BJLU01000006.1"/>
</dbReference>
<dbReference type="Proteomes" id="UP000254621">
    <property type="component" value="Unassembled WGS sequence"/>
</dbReference>
<dbReference type="PATRIC" id="fig|1629.5.peg.1333"/>
<protein>
    <submittedName>
        <fullName evidence="2">Transposase and inactivated derivatives</fullName>
    </submittedName>
</protein>
<dbReference type="PANTHER" id="PTHR47751">
    <property type="entry name" value="SUPERFAMILY HYDROLASE, PUTATIVE (AFU_ORTHOLOGUE AFUA_2G16580)-RELATED"/>
    <property type="match status" value="1"/>
</dbReference>
<dbReference type="EMBL" id="UHIV01000005">
    <property type="protein sequence ID" value="SUP60869.1"/>
    <property type="molecule type" value="Genomic_DNA"/>
</dbReference>
<dbReference type="Proteomes" id="UP000051992">
    <property type="component" value="Unassembled WGS sequence"/>
</dbReference>
<sequence length="97" mass="10647">MINTEEITLKARHFNLAGRLFFPENFDKSIAHPAIVVTHPTSADMNQTSSIYATKLAENGFLTLAYDAATKVKAKVSHVTSKIQLVVLMISCTPLIT</sequence>
<reference evidence="2 4" key="2">
    <citation type="submission" date="2018-06" db="EMBL/GenBank/DDBJ databases">
        <authorList>
            <consortium name="Pathogen Informatics"/>
            <person name="Doyle S."/>
        </authorList>
    </citation>
    <scope>NUCLEOTIDE SEQUENCE [LARGE SCALE GENOMIC DNA]</scope>
    <source>
        <strain evidence="2 4">NCTC13645</strain>
    </source>
</reference>
<reference evidence="1 3" key="1">
    <citation type="journal article" date="2015" name="Genome Announc.">
        <title>Expanding the biotechnology potential of lactobacilli through comparative genomics of 213 strains and associated genera.</title>
        <authorList>
            <person name="Sun Z."/>
            <person name="Harris H.M."/>
            <person name="McCann A."/>
            <person name="Guo C."/>
            <person name="Argimon S."/>
            <person name="Zhang W."/>
            <person name="Yang X."/>
            <person name="Jeffery I.B."/>
            <person name="Cooney J.C."/>
            <person name="Kagawa T.F."/>
            <person name="Liu W."/>
            <person name="Song Y."/>
            <person name="Salvetti E."/>
            <person name="Wrobel A."/>
            <person name="Rasinkangas P."/>
            <person name="Parkhill J."/>
            <person name="Rea M.C."/>
            <person name="O'Sullivan O."/>
            <person name="Ritari J."/>
            <person name="Douillard F.P."/>
            <person name="Paul Ross R."/>
            <person name="Yang R."/>
            <person name="Briner A.E."/>
            <person name="Felis G.E."/>
            <person name="de Vos W.M."/>
            <person name="Barrangou R."/>
            <person name="Klaenhammer T.R."/>
            <person name="Caufield P.W."/>
            <person name="Cui Y."/>
            <person name="Zhang H."/>
            <person name="O'Toole P.W."/>
        </authorList>
    </citation>
    <scope>NUCLEOTIDE SEQUENCE [LARGE SCALE GENOMIC DNA]</scope>
    <source>
        <strain evidence="1 3">DSM 20410</strain>
    </source>
</reference>
<dbReference type="InterPro" id="IPR051411">
    <property type="entry name" value="Polyketide_trans_af380"/>
</dbReference>
<dbReference type="Gene3D" id="3.40.50.1820">
    <property type="entry name" value="alpha/beta hydrolase"/>
    <property type="match status" value="1"/>
</dbReference>
<name>A0A0R2GYX9_WEIVI</name>
<proteinExistence type="predicted"/>
<evidence type="ECO:0000313" key="1">
    <source>
        <dbReference type="EMBL" id="KRN45977.1"/>
    </source>
</evidence>
<dbReference type="SUPFAM" id="SSF53474">
    <property type="entry name" value="alpha/beta-Hydrolases"/>
    <property type="match status" value="1"/>
</dbReference>
<gene>
    <name evidence="1" type="ORF">IV50_GL001320</name>
    <name evidence="2" type="ORF">NCTC13645_01990</name>
</gene>
<organism evidence="1 3">
    <name type="scientific">Weissella viridescens</name>
    <name type="common">Lactobacillus viridescens</name>
    <dbReference type="NCBI Taxonomy" id="1629"/>
    <lineage>
        <taxon>Bacteria</taxon>
        <taxon>Bacillati</taxon>
        <taxon>Bacillota</taxon>
        <taxon>Bacilli</taxon>
        <taxon>Lactobacillales</taxon>
        <taxon>Lactobacillaceae</taxon>
        <taxon>Weissella</taxon>
    </lineage>
</organism>
<evidence type="ECO:0000313" key="3">
    <source>
        <dbReference type="Proteomes" id="UP000051992"/>
    </source>
</evidence>